<evidence type="ECO:0000313" key="2">
    <source>
        <dbReference type="EMBL" id="RMZ72406.1"/>
    </source>
</evidence>
<feature type="region of interest" description="Disordered" evidence="1">
    <location>
        <begin position="72"/>
        <end position="92"/>
    </location>
</feature>
<proteinExistence type="predicted"/>
<gene>
    <name evidence="2" type="ORF">GMOD_00007384</name>
</gene>
<sequence length="274" mass="31117">MTFRPQRPLVSYIPPLSKIHATRKGRKRDDVSVARKRQLPYVIHNHHPQSSSPNFPPPSTYHFHFQTQHTSISSHPHLPQQTMPPTPPLTLPIPPPKTHRMTYTIGRGEHLVLTYEPYKSALLPLWRFKTAPIARTSSAALYTKFLSYRASGDFIGMDMTRKYLQMGMTRAKRYANYKGGRKYVRSSGGGGGGNGRGEGGEDSGGKGEKVQLEKSQGHAGKQDKEEASGIFKEVWERVKGDEVYLKKKEEFVVEKREWERERRSREKEGGGSDE</sequence>
<reference evidence="2 3" key="1">
    <citation type="journal article" date="2014" name="PLoS ONE">
        <title>De novo Genome Assembly of the Fungal Plant Pathogen Pyrenophora semeniperda.</title>
        <authorList>
            <person name="Soliai M.M."/>
            <person name="Meyer S.E."/>
            <person name="Udall J.A."/>
            <person name="Elzinga D.E."/>
            <person name="Hermansen R.A."/>
            <person name="Bodily P.M."/>
            <person name="Hart A.A."/>
            <person name="Coleman C.E."/>
        </authorList>
    </citation>
    <scope>NUCLEOTIDE SEQUENCE [LARGE SCALE GENOMIC DNA]</scope>
    <source>
        <strain evidence="2 3">CCB06</strain>
        <tissue evidence="2">Mycelium</tissue>
    </source>
</reference>
<organism evidence="2 3">
    <name type="scientific">Pyrenophora seminiperda CCB06</name>
    <dbReference type="NCBI Taxonomy" id="1302712"/>
    <lineage>
        <taxon>Eukaryota</taxon>
        <taxon>Fungi</taxon>
        <taxon>Dikarya</taxon>
        <taxon>Ascomycota</taxon>
        <taxon>Pezizomycotina</taxon>
        <taxon>Dothideomycetes</taxon>
        <taxon>Pleosporomycetidae</taxon>
        <taxon>Pleosporales</taxon>
        <taxon>Pleosporineae</taxon>
        <taxon>Pleosporaceae</taxon>
        <taxon>Pyrenophora</taxon>
    </lineage>
</organism>
<dbReference type="InterPro" id="IPR025494">
    <property type="entry name" value="DUF4385"/>
</dbReference>
<evidence type="ECO:0000256" key="1">
    <source>
        <dbReference type="SAM" id="MobiDB-lite"/>
    </source>
</evidence>
<dbReference type="EMBL" id="KE747833">
    <property type="protein sequence ID" value="RMZ72406.1"/>
    <property type="molecule type" value="Genomic_DNA"/>
</dbReference>
<feature type="compositionally biased region" description="Basic and acidic residues" evidence="1">
    <location>
        <begin position="203"/>
        <end position="226"/>
    </location>
</feature>
<feature type="compositionally biased region" description="Gly residues" evidence="1">
    <location>
        <begin position="187"/>
        <end position="197"/>
    </location>
</feature>
<protein>
    <submittedName>
        <fullName evidence="2">Lung carbonyl reductase</fullName>
    </submittedName>
</protein>
<dbReference type="Proteomes" id="UP000265663">
    <property type="component" value="Unassembled WGS sequence"/>
</dbReference>
<feature type="region of interest" description="Disordered" evidence="1">
    <location>
        <begin position="254"/>
        <end position="274"/>
    </location>
</feature>
<feature type="region of interest" description="Disordered" evidence="1">
    <location>
        <begin position="182"/>
        <end position="226"/>
    </location>
</feature>
<accession>A0A3M7MD14</accession>
<keyword evidence="3" id="KW-1185">Reference proteome</keyword>
<dbReference type="Pfam" id="PF14328">
    <property type="entry name" value="DUF4385"/>
    <property type="match status" value="1"/>
</dbReference>
<dbReference type="AlphaFoldDB" id="A0A3M7MD14"/>
<dbReference type="OrthoDB" id="2589819at2759"/>
<feature type="compositionally biased region" description="Pro residues" evidence="1">
    <location>
        <begin position="82"/>
        <end position="92"/>
    </location>
</feature>
<evidence type="ECO:0000313" key="3">
    <source>
        <dbReference type="Proteomes" id="UP000265663"/>
    </source>
</evidence>
<name>A0A3M7MD14_9PLEO</name>